<dbReference type="InterPro" id="IPR013324">
    <property type="entry name" value="RNA_pol_sigma_r3/r4-like"/>
</dbReference>
<evidence type="ECO:0000256" key="3">
    <source>
        <dbReference type="ARBA" id="ARBA00023082"/>
    </source>
</evidence>
<dbReference type="GO" id="GO:0016987">
    <property type="term" value="F:sigma factor activity"/>
    <property type="evidence" value="ECO:0007669"/>
    <property type="project" value="UniProtKB-KW"/>
</dbReference>
<dbReference type="Gene3D" id="1.10.10.10">
    <property type="entry name" value="Winged helix-like DNA-binding domain superfamily/Winged helix DNA-binding domain"/>
    <property type="match status" value="1"/>
</dbReference>
<feature type="domain" description="RNA polymerase sigma-70 region 2" evidence="6">
    <location>
        <begin position="48"/>
        <end position="106"/>
    </location>
</feature>
<name>A0A938Y8P0_9ACTN</name>
<evidence type="ECO:0000256" key="1">
    <source>
        <dbReference type="ARBA" id="ARBA00010641"/>
    </source>
</evidence>
<evidence type="ECO:0000256" key="5">
    <source>
        <dbReference type="ARBA" id="ARBA00023163"/>
    </source>
</evidence>
<dbReference type="InterPro" id="IPR014284">
    <property type="entry name" value="RNA_pol_sigma-70_dom"/>
</dbReference>
<keyword evidence="5" id="KW-0804">Transcription</keyword>
<dbReference type="RefSeq" id="WP_205290838.1">
    <property type="nucleotide sequence ID" value="NZ_CP074406.1"/>
</dbReference>
<sequence>MPAARAATAMPVAPVLPLRPRAAPSAPPTDAELLARCRRRDADAWRMLVDRYERLVYTVALRNGLAAEDAADVTQNTFVTLLDSLERIRDEERLASWLMTVARRQSWRVRTLSRRTVDLDQVAEQSEDPLADWDTVTALHDALATLGGHCRELLQALYLDAEEPSYAEIAARMGRSVGGIGPMRGRCLAKLRGILEDVR</sequence>
<keyword evidence="8" id="KW-1185">Reference proteome</keyword>
<keyword evidence="4" id="KW-0238">DNA-binding</keyword>
<protein>
    <submittedName>
        <fullName evidence="7">Sigma-70 family RNA polymerase sigma factor</fullName>
    </submittedName>
</protein>
<dbReference type="InterPro" id="IPR007627">
    <property type="entry name" value="RNA_pol_sigma70_r2"/>
</dbReference>
<dbReference type="SUPFAM" id="SSF88659">
    <property type="entry name" value="Sigma3 and sigma4 domains of RNA polymerase sigma factors"/>
    <property type="match status" value="1"/>
</dbReference>
<evidence type="ECO:0000313" key="8">
    <source>
        <dbReference type="Proteomes" id="UP000663791"/>
    </source>
</evidence>
<dbReference type="Proteomes" id="UP000663791">
    <property type="component" value="Unassembled WGS sequence"/>
</dbReference>
<dbReference type="SUPFAM" id="SSF88946">
    <property type="entry name" value="Sigma2 domain of RNA polymerase sigma factors"/>
    <property type="match status" value="1"/>
</dbReference>
<organism evidence="7 8">
    <name type="scientific">Nocardioides faecalis</name>
    <dbReference type="NCBI Taxonomy" id="2803858"/>
    <lineage>
        <taxon>Bacteria</taxon>
        <taxon>Bacillati</taxon>
        <taxon>Actinomycetota</taxon>
        <taxon>Actinomycetes</taxon>
        <taxon>Propionibacteriales</taxon>
        <taxon>Nocardioidaceae</taxon>
        <taxon>Nocardioides</taxon>
    </lineage>
</organism>
<dbReference type="NCBIfam" id="TIGR02937">
    <property type="entry name" value="sigma70-ECF"/>
    <property type="match status" value="1"/>
</dbReference>
<dbReference type="InterPro" id="IPR036388">
    <property type="entry name" value="WH-like_DNA-bd_sf"/>
</dbReference>
<dbReference type="PANTHER" id="PTHR43133:SF8">
    <property type="entry name" value="RNA POLYMERASE SIGMA FACTOR HI_1459-RELATED"/>
    <property type="match status" value="1"/>
</dbReference>
<dbReference type="Gene3D" id="1.10.1740.10">
    <property type="match status" value="1"/>
</dbReference>
<dbReference type="Pfam" id="PF04542">
    <property type="entry name" value="Sigma70_r2"/>
    <property type="match status" value="1"/>
</dbReference>
<dbReference type="InterPro" id="IPR039425">
    <property type="entry name" value="RNA_pol_sigma-70-like"/>
</dbReference>
<dbReference type="GO" id="GO:0003677">
    <property type="term" value="F:DNA binding"/>
    <property type="evidence" value="ECO:0007669"/>
    <property type="project" value="UniProtKB-KW"/>
</dbReference>
<reference evidence="7" key="1">
    <citation type="submission" date="2021-01" db="EMBL/GenBank/DDBJ databases">
        <title>Novel species in genus Nocardioides.</title>
        <authorList>
            <person name="Zhang G."/>
        </authorList>
    </citation>
    <scope>NUCLEOTIDE SEQUENCE</scope>
    <source>
        <strain evidence="7">Zg-536</strain>
    </source>
</reference>
<dbReference type="InterPro" id="IPR013325">
    <property type="entry name" value="RNA_pol_sigma_r2"/>
</dbReference>
<dbReference type="EMBL" id="JAERTX010000005">
    <property type="protein sequence ID" value="MBM9459516.1"/>
    <property type="molecule type" value="Genomic_DNA"/>
</dbReference>
<keyword evidence="3" id="KW-0731">Sigma factor</keyword>
<dbReference type="AlphaFoldDB" id="A0A938Y8P0"/>
<evidence type="ECO:0000256" key="4">
    <source>
        <dbReference type="ARBA" id="ARBA00023125"/>
    </source>
</evidence>
<comment type="similarity">
    <text evidence="1">Belongs to the sigma-70 factor family. ECF subfamily.</text>
</comment>
<evidence type="ECO:0000313" key="7">
    <source>
        <dbReference type="EMBL" id="MBM9459516.1"/>
    </source>
</evidence>
<gene>
    <name evidence="7" type="ORF">JK386_06345</name>
</gene>
<keyword evidence="2" id="KW-0805">Transcription regulation</keyword>
<proteinExistence type="inferred from homology"/>
<evidence type="ECO:0000259" key="6">
    <source>
        <dbReference type="Pfam" id="PF04542"/>
    </source>
</evidence>
<accession>A0A938Y8P0</accession>
<evidence type="ECO:0000256" key="2">
    <source>
        <dbReference type="ARBA" id="ARBA00023015"/>
    </source>
</evidence>
<comment type="caution">
    <text evidence="7">The sequence shown here is derived from an EMBL/GenBank/DDBJ whole genome shotgun (WGS) entry which is preliminary data.</text>
</comment>
<dbReference type="GO" id="GO:0006352">
    <property type="term" value="P:DNA-templated transcription initiation"/>
    <property type="evidence" value="ECO:0007669"/>
    <property type="project" value="InterPro"/>
</dbReference>
<dbReference type="PANTHER" id="PTHR43133">
    <property type="entry name" value="RNA POLYMERASE ECF-TYPE SIGMA FACTO"/>
    <property type="match status" value="1"/>
</dbReference>